<keyword evidence="2" id="KW-0614">Plasmid</keyword>
<dbReference type="Proteomes" id="UP000255168">
    <property type="component" value="Plasmid II"/>
</dbReference>
<name>A0A375HSD0_9BURK</name>
<feature type="transmembrane region" description="Helical" evidence="1">
    <location>
        <begin position="29"/>
        <end position="51"/>
    </location>
</feature>
<proteinExistence type="predicted"/>
<evidence type="ECO:0000256" key="1">
    <source>
        <dbReference type="SAM" id="Phobius"/>
    </source>
</evidence>
<keyword evidence="1" id="KW-0812">Transmembrane</keyword>
<reference evidence="2 3" key="1">
    <citation type="submission" date="2018-01" db="EMBL/GenBank/DDBJ databases">
        <authorList>
            <person name="Clerissi C."/>
        </authorList>
    </citation>
    <scope>NUCLEOTIDE SEQUENCE [LARGE SCALE GENOMIC DNA]</scope>
    <source>
        <strain evidence="2">Cupriavidus taiwanensis STM 6160</strain>
        <plasmid evidence="3">ii</plasmid>
    </source>
</reference>
<evidence type="ECO:0000313" key="2">
    <source>
        <dbReference type="EMBL" id="SPD59906.1"/>
    </source>
</evidence>
<dbReference type="AlphaFoldDB" id="A0A375HSD0"/>
<organism evidence="2 3">
    <name type="scientific">Cupriavidus neocaledonicus</name>
    <dbReference type="NCBI Taxonomy" id="1040979"/>
    <lineage>
        <taxon>Bacteria</taxon>
        <taxon>Pseudomonadati</taxon>
        <taxon>Pseudomonadota</taxon>
        <taxon>Betaproteobacteria</taxon>
        <taxon>Burkholderiales</taxon>
        <taxon>Burkholderiaceae</taxon>
        <taxon>Cupriavidus</taxon>
    </lineage>
</organism>
<gene>
    <name evidence="2" type="ORF">CBM2607_MP20558</name>
</gene>
<dbReference type="EMBL" id="LT984807">
    <property type="protein sequence ID" value="SPD59906.1"/>
    <property type="molecule type" value="Genomic_DNA"/>
</dbReference>
<protein>
    <submittedName>
        <fullName evidence="2">Uncharacterized protein</fullName>
    </submittedName>
</protein>
<sequence>MKHAAAWICAALATLLAAAVVYLFGTTPLTLLIGLLLLSCPIAVVWIGLSLSRQCERDIRNAVEHELEEKRRTEGF</sequence>
<evidence type="ECO:0000313" key="3">
    <source>
        <dbReference type="Proteomes" id="UP000255168"/>
    </source>
</evidence>
<geneLocation type="plasmid" evidence="3">
    <name>ii</name>
</geneLocation>
<keyword evidence="1" id="KW-0472">Membrane</keyword>
<keyword evidence="1" id="KW-1133">Transmembrane helix</keyword>
<accession>A0A375HSD0</accession>